<keyword evidence="1" id="KW-0812">Transmembrane</keyword>
<accession>A0A1G7TIP9</accession>
<dbReference type="OrthoDB" id="2136129at2"/>
<protein>
    <submittedName>
        <fullName evidence="2">Uncharacterized protein</fullName>
    </submittedName>
</protein>
<keyword evidence="1" id="KW-0472">Membrane</keyword>
<dbReference type="RefSeq" id="WP_090290047.1">
    <property type="nucleotide sequence ID" value="NZ_FNCK01000006.1"/>
</dbReference>
<reference evidence="2 3" key="1">
    <citation type="submission" date="2016-10" db="EMBL/GenBank/DDBJ databases">
        <authorList>
            <person name="de Groot N.N."/>
        </authorList>
    </citation>
    <scope>NUCLEOTIDE SEQUENCE [LARGE SCALE GENOMIC DNA]</scope>
    <source>
        <strain evidence="2 3">ATCC BAA-466</strain>
    </source>
</reference>
<feature type="transmembrane region" description="Helical" evidence="1">
    <location>
        <begin position="21"/>
        <end position="39"/>
    </location>
</feature>
<evidence type="ECO:0000256" key="1">
    <source>
        <dbReference type="SAM" id="Phobius"/>
    </source>
</evidence>
<dbReference type="AlphaFoldDB" id="A0A1G7TIP9"/>
<gene>
    <name evidence="2" type="ORF">SAMN05421791_10635</name>
</gene>
<dbReference type="Proteomes" id="UP000199708">
    <property type="component" value="Unassembled WGS sequence"/>
</dbReference>
<name>A0A1G7TIP9_9LACT</name>
<keyword evidence="1" id="KW-1133">Transmembrane helix</keyword>
<evidence type="ECO:0000313" key="2">
    <source>
        <dbReference type="EMBL" id="SDG35213.1"/>
    </source>
</evidence>
<dbReference type="EMBL" id="FNCK01000006">
    <property type="protein sequence ID" value="SDG35213.1"/>
    <property type="molecule type" value="Genomic_DNA"/>
</dbReference>
<evidence type="ECO:0000313" key="3">
    <source>
        <dbReference type="Proteomes" id="UP000199708"/>
    </source>
</evidence>
<sequence length="355" mass="40454">MSLATIFNEFYRFIINNLRRIIFGSVIISLLVVGGRYVVNRIINSDTIESYNYLAHAYQQEPASFQVIVTMEDGSLFSTAAVFDDYFATPAIVEQIEKQTGVKFGKWLQAEHDLEMYKTNTFRGGLAGIRDAASNVITLRFLVGQNAEENLKIAQAYANLLKNNKLPFLDKNTVTIIRSPEIGEMIPIDLVEDVPSKETLTPFQTKEAKGSIIYGILGLFIGAMLSIVWSMILHYRKHKIGYAFDYTWSINDLHFIFDRQDSKVTLDKLIQTPSKNDRVILRQQKHQEPHVQELISADGSKYGLQTASLANLDSDHLPNEIVIILDANLTDKDWYNEQRQLAELYQARIKIIQLI</sequence>
<proteinExistence type="predicted"/>
<organism evidence="2 3">
    <name type="scientific">Facklamia miroungae</name>
    <dbReference type="NCBI Taxonomy" id="120956"/>
    <lineage>
        <taxon>Bacteria</taxon>
        <taxon>Bacillati</taxon>
        <taxon>Bacillota</taxon>
        <taxon>Bacilli</taxon>
        <taxon>Lactobacillales</taxon>
        <taxon>Aerococcaceae</taxon>
        <taxon>Facklamia</taxon>
    </lineage>
</organism>
<feature type="transmembrane region" description="Helical" evidence="1">
    <location>
        <begin position="212"/>
        <end position="232"/>
    </location>
</feature>
<dbReference type="STRING" id="120956.SAMN05421791_10635"/>
<keyword evidence="3" id="KW-1185">Reference proteome</keyword>